<sequence length="95" mass="10885">MMEKETTADRNGVKPIDLNVSNQELEKISRDGIDGNGPLRLSLIAMKIMKDHCKKLGRNPYDIELESLAQTWSEHYYQDLKEEHNIAKTADKVIT</sequence>
<dbReference type="OrthoDB" id="7084781at2759"/>
<dbReference type="Proteomes" id="UP000242913">
    <property type="component" value="Unassembled WGS sequence"/>
</dbReference>
<evidence type="ECO:0000313" key="3">
    <source>
        <dbReference type="Proteomes" id="UP000242913"/>
    </source>
</evidence>
<protein>
    <recommendedName>
        <fullName evidence="1">Phosphoribosylformylglycinamidine synthase linker domain-containing protein</fullName>
    </recommendedName>
</protein>
<dbReference type="InterPro" id="IPR041609">
    <property type="entry name" value="PurL_linker"/>
</dbReference>
<feature type="domain" description="Phosphoribosylformylglycinamidine synthase linker" evidence="1">
    <location>
        <begin position="39"/>
        <end position="75"/>
    </location>
</feature>
<name>A0A238C0X8_9BILA</name>
<evidence type="ECO:0000259" key="1">
    <source>
        <dbReference type="Pfam" id="PF18072"/>
    </source>
</evidence>
<accession>A0A238C0X8</accession>
<reference evidence="2 3" key="1">
    <citation type="submission" date="2015-12" db="EMBL/GenBank/DDBJ databases">
        <title>Draft genome of the nematode, Onchocerca flexuosa.</title>
        <authorList>
            <person name="Mitreva M."/>
        </authorList>
    </citation>
    <scope>NUCLEOTIDE SEQUENCE [LARGE SCALE GENOMIC DNA]</scope>
    <source>
        <strain evidence="2">Red Deer</strain>
    </source>
</reference>
<proteinExistence type="predicted"/>
<dbReference type="EMBL" id="KZ269982">
    <property type="protein sequence ID" value="OZC11111.1"/>
    <property type="molecule type" value="Genomic_DNA"/>
</dbReference>
<dbReference type="AlphaFoldDB" id="A0A238C0X8"/>
<keyword evidence="3" id="KW-1185">Reference proteome</keyword>
<dbReference type="SUPFAM" id="SSF109736">
    <property type="entry name" value="FGAM synthase PurL, linker domain"/>
    <property type="match status" value="1"/>
</dbReference>
<organism evidence="2 3">
    <name type="scientific">Onchocerca flexuosa</name>
    <dbReference type="NCBI Taxonomy" id="387005"/>
    <lineage>
        <taxon>Eukaryota</taxon>
        <taxon>Metazoa</taxon>
        <taxon>Ecdysozoa</taxon>
        <taxon>Nematoda</taxon>
        <taxon>Chromadorea</taxon>
        <taxon>Rhabditida</taxon>
        <taxon>Spirurina</taxon>
        <taxon>Spiruromorpha</taxon>
        <taxon>Filarioidea</taxon>
        <taxon>Onchocercidae</taxon>
        <taxon>Onchocerca</taxon>
    </lineage>
</organism>
<dbReference type="Pfam" id="PF18072">
    <property type="entry name" value="FGAR-AT_linker"/>
    <property type="match status" value="1"/>
</dbReference>
<evidence type="ECO:0000313" key="2">
    <source>
        <dbReference type="EMBL" id="OZC11111.1"/>
    </source>
</evidence>
<gene>
    <name evidence="2" type="ORF">X798_01937</name>
</gene>